<protein>
    <recommendedName>
        <fullName evidence="2">DDE-1 domain-containing protein</fullName>
    </recommendedName>
</protein>
<dbReference type="EMBL" id="JAULJE010000006">
    <property type="protein sequence ID" value="KAK1342114.1"/>
    <property type="molecule type" value="Genomic_DNA"/>
</dbReference>
<organism evidence="3 4">
    <name type="scientific">Cnephaeus nilssonii</name>
    <name type="common">Northern bat</name>
    <name type="synonym">Eptesicus nilssonii</name>
    <dbReference type="NCBI Taxonomy" id="3371016"/>
    <lineage>
        <taxon>Eukaryota</taxon>
        <taxon>Metazoa</taxon>
        <taxon>Chordata</taxon>
        <taxon>Craniata</taxon>
        <taxon>Vertebrata</taxon>
        <taxon>Euteleostomi</taxon>
        <taxon>Mammalia</taxon>
        <taxon>Eutheria</taxon>
        <taxon>Laurasiatheria</taxon>
        <taxon>Chiroptera</taxon>
        <taxon>Yangochiroptera</taxon>
        <taxon>Vespertilionidae</taxon>
        <taxon>Cnephaeus</taxon>
    </lineage>
</organism>
<comment type="caution">
    <text evidence="3">The sequence shown here is derived from an EMBL/GenBank/DDBJ whole genome shotgun (WGS) entry which is preliminary data.</text>
</comment>
<evidence type="ECO:0000313" key="4">
    <source>
        <dbReference type="Proteomes" id="UP001177744"/>
    </source>
</evidence>
<dbReference type="InterPro" id="IPR004875">
    <property type="entry name" value="DDE_SF_endonuclease_dom"/>
</dbReference>
<feature type="region of interest" description="Disordered" evidence="1">
    <location>
        <begin position="44"/>
        <end position="110"/>
    </location>
</feature>
<sequence>MSEEIFQRGDQTEEQGLEAQGAGLRVARIAQRLCHGCAGGFRKAWGTSGQTASQPAPPRSKAKAGELSVCLLRRKAFRKPPPRRRLSEGLGHQRTDSQPAPPRSKAKAGELSVCLRRRKAFRKPPPRRRLSEGLGHQRTDSQLVHQGLGHAECGDSPSSRQPVPPVTSGIIVWSRLRPVFLGFLVPSLENLFKAQRLNLARSEQGLASSHASLSLGPPLGLLISPASLIRPVDRPETLTGIETTNQDQIWYSFTILKNAMFLKKYAKHTLPVLYKWNSKTWLRIHLFTMWFTEYFNLTVETYLLRKSDSFQNIICLPNWGFSLFEHHPVHQKFVDLIPSYYLRNTFYKAIAAIESDSSGGSGQSQLKTFWKGFTMLHAIKNIYDSWQEVKIFT</sequence>
<proteinExistence type="predicted"/>
<feature type="domain" description="DDE-1" evidence="2">
    <location>
        <begin position="313"/>
        <end position="390"/>
    </location>
</feature>
<dbReference type="AlphaFoldDB" id="A0AA40I350"/>
<feature type="compositionally biased region" description="Basic residues" evidence="1">
    <location>
        <begin position="72"/>
        <end position="84"/>
    </location>
</feature>
<feature type="compositionally biased region" description="Basic and acidic residues" evidence="1">
    <location>
        <begin position="85"/>
        <end position="95"/>
    </location>
</feature>
<evidence type="ECO:0000256" key="1">
    <source>
        <dbReference type="SAM" id="MobiDB-lite"/>
    </source>
</evidence>
<dbReference type="Pfam" id="PF03184">
    <property type="entry name" value="DDE_1"/>
    <property type="match status" value="1"/>
</dbReference>
<dbReference type="Proteomes" id="UP001177744">
    <property type="component" value="Unassembled WGS sequence"/>
</dbReference>
<keyword evidence="4" id="KW-1185">Reference proteome</keyword>
<dbReference type="GO" id="GO:0003676">
    <property type="term" value="F:nucleic acid binding"/>
    <property type="evidence" value="ECO:0007669"/>
    <property type="project" value="InterPro"/>
</dbReference>
<evidence type="ECO:0000259" key="2">
    <source>
        <dbReference type="Pfam" id="PF03184"/>
    </source>
</evidence>
<reference evidence="3" key="1">
    <citation type="submission" date="2023-06" db="EMBL/GenBank/DDBJ databases">
        <title>Reference genome for the Northern bat (Eptesicus nilssonii), a most northern bat species.</title>
        <authorList>
            <person name="Laine V.N."/>
            <person name="Pulliainen A.T."/>
            <person name="Lilley T.M."/>
        </authorList>
    </citation>
    <scope>NUCLEOTIDE SEQUENCE</scope>
    <source>
        <strain evidence="3">BLF_Eptnil</strain>
        <tissue evidence="3">Kidney</tissue>
    </source>
</reference>
<evidence type="ECO:0000313" key="3">
    <source>
        <dbReference type="EMBL" id="KAK1342114.1"/>
    </source>
</evidence>
<name>A0AA40I350_CNENI</name>
<accession>A0AA40I350</accession>
<gene>
    <name evidence="3" type="ORF">QTO34_016869</name>
</gene>